<protein>
    <recommendedName>
        <fullName evidence="4">Analog of CcoH</fullName>
    </recommendedName>
</protein>
<keyword evidence="1" id="KW-0472">Membrane</keyword>
<keyword evidence="1" id="KW-0812">Transmembrane</keyword>
<gene>
    <name evidence="2" type="ORF">VMF7928_02493</name>
</gene>
<name>A0ABM9A4T4_9VIBR</name>
<evidence type="ECO:0000313" key="3">
    <source>
        <dbReference type="Proteomes" id="UP000838748"/>
    </source>
</evidence>
<accession>A0ABM9A4T4</accession>
<proteinExistence type="predicted"/>
<dbReference type="InterPro" id="IPR008620">
    <property type="entry name" value="FixH"/>
</dbReference>
<dbReference type="Pfam" id="PF05751">
    <property type="entry name" value="FixH"/>
    <property type="match status" value="1"/>
</dbReference>
<comment type="caution">
    <text evidence="2">The sequence shown here is derived from an EMBL/GenBank/DDBJ whole genome shotgun (WGS) entry which is preliminary data.</text>
</comment>
<evidence type="ECO:0008006" key="4">
    <source>
        <dbReference type="Google" id="ProtNLM"/>
    </source>
</evidence>
<reference evidence="2" key="1">
    <citation type="submission" date="2021-11" db="EMBL/GenBank/DDBJ databases">
        <authorList>
            <person name="Rodrigo-Torres L."/>
            <person name="Arahal R. D."/>
            <person name="Lucena T."/>
        </authorList>
    </citation>
    <scope>NUCLEOTIDE SEQUENCE</scope>
    <source>
        <strain evidence="2">CECT 7928</strain>
    </source>
</reference>
<keyword evidence="3" id="KW-1185">Reference proteome</keyword>
<evidence type="ECO:0000313" key="2">
    <source>
        <dbReference type="EMBL" id="CAH0539857.1"/>
    </source>
</evidence>
<organism evidence="2 3">
    <name type="scientific">Vibrio marisflavi CECT 7928</name>
    <dbReference type="NCBI Taxonomy" id="634439"/>
    <lineage>
        <taxon>Bacteria</taxon>
        <taxon>Pseudomonadati</taxon>
        <taxon>Pseudomonadota</taxon>
        <taxon>Gammaproteobacteria</taxon>
        <taxon>Vibrionales</taxon>
        <taxon>Vibrionaceae</taxon>
        <taxon>Vibrio</taxon>
    </lineage>
</organism>
<dbReference type="Proteomes" id="UP000838748">
    <property type="component" value="Unassembled WGS sequence"/>
</dbReference>
<dbReference type="EMBL" id="CAKLDM010000002">
    <property type="protein sequence ID" value="CAH0539857.1"/>
    <property type="molecule type" value="Genomic_DNA"/>
</dbReference>
<feature type="transmembrane region" description="Helical" evidence="1">
    <location>
        <begin position="31"/>
        <end position="54"/>
    </location>
</feature>
<evidence type="ECO:0000256" key="1">
    <source>
        <dbReference type="SAM" id="Phobius"/>
    </source>
</evidence>
<sequence length="181" mass="20600">MFSGATSPTHPNVSYLVVENMLMEKPWYKQFWPWFLIILPLIVVIWTIATVVVFSNNSVSLVTEDYYKKGKGINIDISKINVAKTLGLSVSLTSNDDSIDFKLIKGQLEHYPAIKVLFAHRTLPNRDFSKILTSDANGNYRVPLDRELKGPWFIEISPHDDAWLIQGRVNFPVASSMKLMN</sequence>
<keyword evidence="1" id="KW-1133">Transmembrane helix</keyword>